<dbReference type="Pfam" id="PF00015">
    <property type="entry name" value="MCPsignal"/>
    <property type="match status" value="1"/>
</dbReference>
<dbReference type="GO" id="GO:0005886">
    <property type="term" value="C:plasma membrane"/>
    <property type="evidence" value="ECO:0007669"/>
    <property type="project" value="TreeGrafter"/>
</dbReference>
<keyword evidence="4" id="KW-0472">Membrane</keyword>
<dbReference type="GO" id="GO:0006935">
    <property type="term" value="P:chemotaxis"/>
    <property type="evidence" value="ECO:0007669"/>
    <property type="project" value="UniProtKB-KW"/>
</dbReference>
<dbReference type="GO" id="GO:0004888">
    <property type="term" value="F:transmembrane signaling receptor activity"/>
    <property type="evidence" value="ECO:0007669"/>
    <property type="project" value="InterPro"/>
</dbReference>
<evidence type="ECO:0000259" key="5">
    <source>
        <dbReference type="PROSITE" id="PS50111"/>
    </source>
</evidence>
<dbReference type="STRING" id="572480.Arnit_2839"/>
<keyword evidence="7" id="KW-1185">Reference proteome</keyword>
<reference evidence="6 7" key="1">
    <citation type="journal article" date="2010" name="Stand. Genomic Sci.">
        <title>Complete genome sequence of Arcobacter nitrofigilis type strain (CI).</title>
        <authorList>
            <person name="Pati A."/>
            <person name="Gronow S."/>
            <person name="Lapidus A."/>
            <person name="Copeland A."/>
            <person name="Glavina Del Rio T."/>
            <person name="Nolan M."/>
            <person name="Lucas S."/>
            <person name="Tice H."/>
            <person name="Cheng J.F."/>
            <person name="Han C."/>
            <person name="Chertkov O."/>
            <person name="Bruce D."/>
            <person name="Tapia R."/>
            <person name="Goodwin L."/>
            <person name="Pitluck S."/>
            <person name="Liolios K."/>
            <person name="Ivanova N."/>
            <person name="Mavromatis K."/>
            <person name="Chen A."/>
            <person name="Palaniappan K."/>
            <person name="Land M."/>
            <person name="Hauser L."/>
            <person name="Chang Y.J."/>
            <person name="Jeffries C.D."/>
            <person name="Detter J.C."/>
            <person name="Rohde M."/>
            <person name="Goker M."/>
            <person name="Bristow J."/>
            <person name="Eisen J.A."/>
            <person name="Markowitz V."/>
            <person name="Hugenholtz P."/>
            <person name="Klenk H.P."/>
            <person name="Kyrpides N.C."/>
        </authorList>
    </citation>
    <scope>NUCLEOTIDE SEQUENCE [LARGE SCALE GENOMIC DNA]</scope>
    <source>
        <strain evidence="7">ATCC 33309 / DSM 7299 / CCUG 15893 / LMG 7604 / NCTC 12251 / CI</strain>
    </source>
</reference>
<dbReference type="InterPro" id="IPR051310">
    <property type="entry name" value="MCP_chemotaxis"/>
</dbReference>
<dbReference type="KEGG" id="ant:Arnit_2839"/>
<feature type="transmembrane region" description="Helical" evidence="4">
    <location>
        <begin position="12"/>
        <end position="31"/>
    </location>
</feature>
<evidence type="ECO:0000256" key="3">
    <source>
        <dbReference type="PROSITE-ProRule" id="PRU00284"/>
    </source>
</evidence>
<dbReference type="RefSeq" id="WP_013136632.1">
    <property type="nucleotide sequence ID" value="NC_014166.1"/>
</dbReference>
<dbReference type="Gene3D" id="6.10.340.10">
    <property type="match status" value="1"/>
</dbReference>
<keyword evidence="1" id="KW-0145">Chemotaxis</keyword>
<dbReference type="CDD" id="cd19411">
    <property type="entry name" value="MCP2201-like_sensor"/>
    <property type="match status" value="1"/>
</dbReference>
<dbReference type="Pfam" id="PF12729">
    <property type="entry name" value="4HB_MCP_1"/>
    <property type="match status" value="1"/>
</dbReference>
<evidence type="ECO:0000256" key="2">
    <source>
        <dbReference type="ARBA" id="ARBA00029447"/>
    </source>
</evidence>
<keyword evidence="3" id="KW-0807">Transducer</keyword>
<dbReference type="PANTHER" id="PTHR43531">
    <property type="entry name" value="PROTEIN ICFG"/>
    <property type="match status" value="1"/>
</dbReference>
<sequence length="622" mass="68655">MFKNMTISKKLYSGFFVMITIIIIITIISIFKVNFIDNTLNQIVEVNSIKQRYAINFRGSVHDRAIAIRDLVLAKNKDDELFKTSYANIKRLEAYYIESAKPLKEIFDKGLNVDDKEKEILERINETEAKTLPLISKIIELKSNNKDEEAKDLLITHAKGNLRTWLNEINEFIDYEENKNQIATPKARAVASSFSYVMISVLIVSLIIGVLIAFLISNQIVKSVNKVRTGLEDFFDFLNKKSANSSMIDLDTKDELGEMAKTINTNIHIVELSIKEDDEFVKDIARFAKEIGAGNLVAKIDKSTQTKSLIELKEILTSMQNDLEKTIAKNIPVLLDVLESYKNHDFRAKVPDAYSEVSIAINKLGEVISTLLSQSLSVGKILESSSASLIQNVNDLNISSNEAAASLEETAAALEEITATVKSNSNNVIQMSNFANEVNISVKEGQELSKDTSLAMTEISQQVNTINEAIGVIDQIAFQTNILSLNAAVEAATAGEAGKGFAVVAGEVRNLATRSAEAAREIKNIVQQATSKATYGKTISDKMSIGYEELLINIGKTTDIIQDIAKASKEQEQGIFQINDAVNLLDKQTQKNASIAAQTKSIALKTDSIAKEMVSDLGNKKF</sequence>
<dbReference type="InterPro" id="IPR004090">
    <property type="entry name" value="Chemotax_Me-accpt_rcpt"/>
</dbReference>
<evidence type="ECO:0000313" key="6">
    <source>
        <dbReference type="EMBL" id="ADG94487.1"/>
    </source>
</evidence>
<gene>
    <name evidence="6" type="ordered locus">Arnit_2839</name>
</gene>
<dbReference type="Gene3D" id="1.10.287.950">
    <property type="entry name" value="Methyl-accepting chemotaxis protein"/>
    <property type="match status" value="1"/>
</dbReference>
<dbReference type="SMART" id="SM00283">
    <property type="entry name" value="MA"/>
    <property type="match status" value="1"/>
</dbReference>
<organism evidence="6 7">
    <name type="scientific">Arcobacter nitrofigilis (strain ATCC 33309 / DSM 7299 / CCUG 15893 / LMG 7604 / NCTC 12251 / CI)</name>
    <name type="common">Campylobacter nitrofigilis</name>
    <dbReference type="NCBI Taxonomy" id="572480"/>
    <lineage>
        <taxon>Bacteria</taxon>
        <taxon>Pseudomonadati</taxon>
        <taxon>Campylobacterota</taxon>
        <taxon>Epsilonproteobacteria</taxon>
        <taxon>Campylobacterales</taxon>
        <taxon>Arcobacteraceae</taxon>
        <taxon>Arcobacter</taxon>
    </lineage>
</organism>
<dbReference type="InterPro" id="IPR047347">
    <property type="entry name" value="YvaQ-like_sensor"/>
</dbReference>
<dbReference type="PRINTS" id="PR00260">
    <property type="entry name" value="CHEMTRNSDUCR"/>
</dbReference>
<dbReference type="HOGENOM" id="CLU_000445_107_27_7"/>
<name>D5V767_ARCNC</name>
<dbReference type="AlphaFoldDB" id="D5V767"/>
<dbReference type="PANTHER" id="PTHR43531:SF11">
    <property type="entry name" value="METHYL-ACCEPTING CHEMOTAXIS PROTEIN 3"/>
    <property type="match status" value="1"/>
</dbReference>
<accession>D5V767</accession>
<dbReference type="EMBL" id="CP001999">
    <property type="protein sequence ID" value="ADG94487.1"/>
    <property type="molecule type" value="Genomic_DNA"/>
</dbReference>
<evidence type="ECO:0000256" key="1">
    <source>
        <dbReference type="ARBA" id="ARBA00022500"/>
    </source>
</evidence>
<feature type="transmembrane region" description="Helical" evidence="4">
    <location>
        <begin position="194"/>
        <end position="216"/>
    </location>
</feature>
<dbReference type="eggNOG" id="COG0840">
    <property type="taxonomic scope" value="Bacteria"/>
</dbReference>
<dbReference type="PROSITE" id="PS50111">
    <property type="entry name" value="CHEMOTAXIS_TRANSDUC_2"/>
    <property type="match status" value="1"/>
</dbReference>
<dbReference type="SUPFAM" id="SSF58104">
    <property type="entry name" value="Methyl-accepting chemotaxis protein (MCP) signaling domain"/>
    <property type="match status" value="1"/>
</dbReference>
<comment type="similarity">
    <text evidence="2">Belongs to the methyl-accepting chemotaxis (MCP) protein family.</text>
</comment>
<keyword evidence="4" id="KW-0812">Transmembrane</keyword>
<dbReference type="Proteomes" id="UP000000939">
    <property type="component" value="Chromosome"/>
</dbReference>
<keyword evidence="4" id="KW-1133">Transmembrane helix</keyword>
<evidence type="ECO:0000256" key="4">
    <source>
        <dbReference type="SAM" id="Phobius"/>
    </source>
</evidence>
<dbReference type="InterPro" id="IPR024478">
    <property type="entry name" value="HlyB_4HB_MCP"/>
</dbReference>
<feature type="domain" description="Methyl-accepting transducer" evidence="5">
    <location>
        <begin position="378"/>
        <end position="607"/>
    </location>
</feature>
<protein>
    <submittedName>
        <fullName evidence="6">Methyl-accepting chemotaxis sensory transducer</fullName>
    </submittedName>
</protein>
<dbReference type="InterPro" id="IPR004089">
    <property type="entry name" value="MCPsignal_dom"/>
</dbReference>
<dbReference type="GO" id="GO:0007165">
    <property type="term" value="P:signal transduction"/>
    <property type="evidence" value="ECO:0007669"/>
    <property type="project" value="UniProtKB-KW"/>
</dbReference>
<proteinExistence type="inferred from homology"/>
<evidence type="ECO:0000313" key="7">
    <source>
        <dbReference type="Proteomes" id="UP000000939"/>
    </source>
</evidence>
<dbReference type="OrthoDB" id="5441488at2"/>